<feature type="signal peptide" evidence="1">
    <location>
        <begin position="1"/>
        <end position="25"/>
    </location>
</feature>
<dbReference type="AlphaFoldDB" id="A0A219B0U2"/>
<evidence type="ECO:0000256" key="1">
    <source>
        <dbReference type="SAM" id="SignalP"/>
    </source>
</evidence>
<organism evidence="2 3">
    <name type="scientific">Pacificimonas flava</name>
    <dbReference type="NCBI Taxonomy" id="1234595"/>
    <lineage>
        <taxon>Bacteria</taxon>
        <taxon>Pseudomonadati</taxon>
        <taxon>Pseudomonadota</taxon>
        <taxon>Alphaproteobacteria</taxon>
        <taxon>Sphingomonadales</taxon>
        <taxon>Sphingosinicellaceae</taxon>
        <taxon>Pacificimonas</taxon>
    </lineage>
</organism>
<dbReference type="OrthoDB" id="7405484at2"/>
<feature type="chain" id="PRO_5012442859" description="DUF3617 domain-containing protein" evidence="1">
    <location>
        <begin position="26"/>
        <end position="165"/>
    </location>
</feature>
<reference evidence="3" key="1">
    <citation type="submission" date="2017-05" db="EMBL/GenBank/DDBJ databases">
        <authorList>
            <person name="Lin X."/>
        </authorList>
    </citation>
    <scope>NUCLEOTIDE SEQUENCE [LARGE SCALE GENOMIC DNA]</scope>
    <source>
        <strain evidence="3">JLT2012</strain>
    </source>
</reference>
<proteinExistence type="predicted"/>
<evidence type="ECO:0000313" key="2">
    <source>
        <dbReference type="EMBL" id="OWV31763.1"/>
    </source>
</evidence>
<dbReference type="Proteomes" id="UP000198462">
    <property type="component" value="Unassembled WGS sequence"/>
</dbReference>
<dbReference type="EMBL" id="NFZT01000007">
    <property type="protein sequence ID" value="OWV31763.1"/>
    <property type="molecule type" value="Genomic_DNA"/>
</dbReference>
<evidence type="ECO:0008006" key="4">
    <source>
        <dbReference type="Google" id="ProtNLM"/>
    </source>
</evidence>
<dbReference type="Pfam" id="PF12276">
    <property type="entry name" value="DUF3617"/>
    <property type="match status" value="1"/>
</dbReference>
<sequence length="165" mass="17113">MRFSFTASAGALASAALISAAAASAAAAMPKPGLWDVEGRTTGVELGGSSMPEAMTNMIKQRIMSRPAQSHQQCVTAEDLKSAPENLVKSSESACDYERFSLEGGTMDAVAVCNFPQGGSGRMEMSGSYTDDSYETTSVVTMDAGPMGRMTITAEATGTRVGDCD</sequence>
<gene>
    <name evidence="2" type="ORF">B5C34_14725</name>
</gene>
<accession>A0A219B0U2</accession>
<evidence type="ECO:0000313" key="3">
    <source>
        <dbReference type="Proteomes" id="UP000198462"/>
    </source>
</evidence>
<dbReference type="InterPro" id="IPR022061">
    <property type="entry name" value="DUF3617"/>
</dbReference>
<comment type="caution">
    <text evidence="2">The sequence shown here is derived from an EMBL/GenBank/DDBJ whole genome shotgun (WGS) entry which is preliminary data.</text>
</comment>
<keyword evidence="1" id="KW-0732">Signal</keyword>
<keyword evidence="3" id="KW-1185">Reference proteome</keyword>
<protein>
    <recommendedName>
        <fullName evidence="4">DUF3617 domain-containing protein</fullName>
    </recommendedName>
</protein>
<dbReference type="RefSeq" id="WP_088713561.1">
    <property type="nucleotide sequence ID" value="NZ_NFZT01000007.1"/>
</dbReference>
<name>A0A219B0U2_9SPHN</name>